<dbReference type="AlphaFoldDB" id="A0A7H8QIV2"/>
<evidence type="ECO:0000256" key="5">
    <source>
        <dbReference type="SAM" id="MobiDB-lite"/>
    </source>
</evidence>
<dbReference type="Gene3D" id="3.30.40.10">
    <property type="entry name" value="Zinc/RING finger domain, C3HC4 (zinc finger)"/>
    <property type="match status" value="1"/>
</dbReference>
<evidence type="ECO:0000256" key="2">
    <source>
        <dbReference type="ARBA" id="ARBA00022771"/>
    </source>
</evidence>
<feature type="region of interest" description="Disordered" evidence="5">
    <location>
        <begin position="1073"/>
        <end position="1107"/>
    </location>
</feature>
<feature type="compositionally biased region" description="Low complexity" evidence="5">
    <location>
        <begin position="226"/>
        <end position="243"/>
    </location>
</feature>
<feature type="compositionally biased region" description="Polar residues" evidence="5">
    <location>
        <begin position="621"/>
        <end position="635"/>
    </location>
</feature>
<dbReference type="GO" id="GO:0061665">
    <property type="term" value="F:SUMO ligase activity"/>
    <property type="evidence" value="ECO:0007669"/>
    <property type="project" value="TreeGrafter"/>
</dbReference>
<feature type="region of interest" description="Disordered" evidence="5">
    <location>
        <begin position="481"/>
        <end position="670"/>
    </location>
</feature>
<reference evidence="8" key="1">
    <citation type="submission" date="2020-06" db="EMBL/GenBank/DDBJ databases">
        <title>A chromosome-scale genome assembly of Talaromyces rugulosus W13939.</title>
        <authorList>
            <person name="Wang B."/>
            <person name="Guo L."/>
            <person name="Ye K."/>
            <person name="Wang L."/>
        </authorList>
    </citation>
    <scope>NUCLEOTIDE SEQUENCE [LARGE SCALE GENOMIC DNA]</scope>
    <source>
        <strain evidence="8">W13939</strain>
    </source>
</reference>
<organism evidence="7 8">
    <name type="scientific">Talaromyces rugulosus</name>
    <name type="common">Penicillium rugulosum</name>
    <dbReference type="NCBI Taxonomy" id="121627"/>
    <lineage>
        <taxon>Eukaryota</taxon>
        <taxon>Fungi</taxon>
        <taxon>Dikarya</taxon>
        <taxon>Ascomycota</taxon>
        <taxon>Pezizomycotina</taxon>
        <taxon>Eurotiomycetes</taxon>
        <taxon>Eurotiomycetidae</taxon>
        <taxon>Eurotiales</taxon>
        <taxon>Trichocomaceae</taxon>
        <taxon>Talaromyces</taxon>
        <taxon>Talaromyces sect. Islandici</taxon>
    </lineage>
</organism>
<dbReference type="GO" id="GO:0016925">
    <property type="term" value="P:protein sumoylation"/>
    <property type="evidence" value="ECO:0007669"/>
    <property type="project" value="TreeGrafter"/>
</dbReference>
<dbReference type="InterPro" id="IPR013083">
    <property type="entry name" value="Znf_RING/FYVE/PHD"/>
</dbReference>
<feature type="region of interest" description="Disordered" evidence="5">
    <location>
        <begin position="1"/>
        <end position="108"/>
    </location>
</feature>
<feature type="compositionally biased region" description="Low complexity" evidence="5">
    <location>
        <begin position="48"/>
        <end position="65"/>
    </location>
</feature>
<dbReference type="OrthoDB" id="27975at2759"/>
<evidence type="ECO:0000259" key="6">
    <source>
        <dbReference type="PROSITE" id="PS51044"/>
    </source>
</evidence>
<dbReference type="GO" id="GO:0008270">
    <property type="term" value="F:zinc ion binding"/>
    <property type="evidence" value="ECO:0007669"/>
    <property type="project" value="UniProtKB-KW"/>
</dbReference>
<feature type="compositionally biased region" description="Polar residues" evidence="5">
    <location>
        <begin position="486"/>
        <end position="495"/>
    </location>
</feature>
<dbReference type="EMBL" id="CP055898">
    <property type="protein sequence ID" value="QKX53572.1"/>
    <property type="molecule type" value="Genomic_DNA"/>
</dbReference>
<feature type="compositionally biased region" description="Polar residues" evidence="5">
    <location>
        <begin position="563"/>
        <end position="575"/>
    </location>
</feature>
<feature type="compositionally biased region" description="Polar residues" evidence="5">
    <location>
        <begin position="14"/>
        <end position="41"/>
    </location>
</feature>
<dbReference type="InterPro" id="IPR004181">
    <property type="entry name" value="Znf_MIZ"/>
</dbReference>
<feature type="compositionally biased region" description="Polar residues" evidence="5">
    <location>
        <begin position="190"/>
        <end position="202"/>
    </location>
</feature>
<proteinExistence type="predicted"/>
<feature type="compositionally biased region" description="Low complexity" evidence="5">
    <location>
        <begin position="576"/>
        <end position="587"/>
    </location>
</feature>
<evidence type="ECO:0000256" key="4">
    <source>
        <dbReference type="PROSITE-ProRule" id="PRU00452"/>
    </source>
</evidence>
<feature type="region of interest" description="Disordered" evidence="5">
    <location>
        <begin position="155"/>
        <end position="243"/>
    </location>
</feature>
<evidence type="ECO:0000256" key="1">
    <source>
        <dbReference type="ARBA" id="ARBA00022723"/>
    </source>
</evidence>
<dbReference type="PANTHER" id="PTHR10782">
    <property type="entry name" value="ZINC FINGER MIZ DOMAIN-CONTAINING PROTEIN"/>
    <property type="match status" value="1"/>
</dbReference>
<dbReference type="KEGG" id="trg:TRUGW13939_00651"/>
<keyword evidence="3" id="KW-0862">Zinc</keyword>
<dbReference type="GO" id="GO:0000785">
    <property type="term" value="C:chromatin"/>
    <property type="evidence" value="ECO:0007669"/>
    <property type="project" value="TreeGrafter"/>
</dbReference>
<feature type="region of interest" description="Disordered" evidence="5">
    <location>
        <begin position="122"/>
        <end position="143"/>
    </location>
</feature>
<dbReference type="Proteomes" id="UP000509510">
    <property type="component" value="Chromosome I"/>
</dbReference>
<feature type="compositionally biased region" description="Basic and acidic residues" evidence="5">
    <location>
        <begin position="1087"/>
        <end position="1102"/>
    </location>
</feature>
<dbReference type="RefSeq" id="XP_035339751.1">
    <property type="nucleotide sequence ID" value="XM_035483858.1"/>
</dbReference>
<feature type="compositionally biased region" description="Pro residues" evidence="5">
    <location>
        <begin position="162"/>
        <end position="171"/>
    </location>
</feature>
<feature type="compositionally biased region" description="Polar residues" evidence="5">
    <location>
        <begin position="212"/>
        <end position="225"/>
    </location>
</feature>
<feature type="compositionally biased region" description="Polar residues" evidence="5">
    <location>
        <begin position="749"/>
        <end position="773"/>
    </location>
</feature>
<protein>
    <recommendedName>
        <fullName evidence="6">SP-RING-type domain-containing protein</fullName>
    </recommendedName>
</protein>
<feature type="compositionally biased region" description="Polar residues" evidence="5">
    <location>
        <begin position="588"/>
        <end position="601"/>
    </location>
</feature>
<evidence type="ECO:0000256" key="3">
    <source>
        <dbReference type="ARBA" id="ARBA00022833"/>
    </source>
</evidence>
<feature type="region of interest" description="Disordered" evidence="5">
    <location>
        <begin position="719"/>
        <end position="773"/>
    </location>
</feature>
<sequence>MGPAQHSPARPHQCSGSELATSNSTANRFLGTAQKSWMTNSAPPPALGLPKKPTVTPTKPRVVTKLPSKNPTIPPLGGFTTAPQPNPKINGRSPVNHAKRHATDPVKNTSADRPAVLYTELAPASPITPGASFPDSTAGRGPAVADVLPHKKMEPANVDIPHQPPVLPSPEPSNDSHPSPVAIPEANPQPVVSTLAKPQSVTGEGIAPTLPAITQTKPPSTLHSQSPSVTVSSLPSNSPVSLTPVPTSPYTNSIWKHAMNRLKILQEKSAEQNSLSETVELPRLRILEDACLTQDMFYLALHQVYCINSFAPSQLQSLHPLGIQPDVGLNVIRQLLVDNQRLSGDFLKWCVSYPSPLFSMLEFEDYRTALSQVATCLSSISKRWHLYEHELRARAFPPQVDELVDRLGVKSPTLQSIIFTALSRRLFGPREQLLKACSSLFEQDKANYEKRQTYDKAQREREALAYSQQCREICTSHGVFPHPSHASKNNTQSKHTAAPIPAPIPAPSPASTTAPQPTLKPPPGPLYQQGQHPPPFPLYQQPPMAHYGSPSLPRPDSGPFMNTPPNSALRQVQQFSYPPSSQVLSSSIAQINSQHQASSQVPPMATSRQDVRQGPTPVATPKNSVPPQQAQSTGLESKPRRGPKPKAGSAGSAAQAHVGHPAYAPNSHTGPPSYAGPMVHMAYSNPYPTTQNMPAPITYGQPAMPPFISQLSISHMTPMAMPSQLGSRPPKHQPQQASPTTFPPHLPLSNVTPGSSTTTLQSNNRSSQPGMNANATPSLVHYFSDFAMPATKLASNRSAFKFPFRVSLEALERRPRLLPQGSNSSSLAPHFSDGNVSYRLRCIKCEGQLNIDSLPVWSRAENAWPDVIYIHVNNKEVHRPHNSKTLPIDINRFLEPGMNEIRLNVLHNAQQRARNVTYAVAVEVLRFADPMSFQSLVKKLPSRESLQQIQNRLGVNNDDEDLMIMDNFISIDLRDPFTTRIFDTPIRGEGCTHRECFDLSTFLQTITFAPSSLGKRTPYLRCPICRKDIRPHLLIVDEFLLEIRATLSQQQKSETAKCIRVKSDGSWEAVLDTEEENKTPSKKLKRDRASFESDLFKTEQSRESSLSRIPEAVQVIELE</sequence>
<dbReference type="PANTHER" id="PTHR10782:SF4">
    <property type="entry name" value="TONALLI, ISOFORM E"/>
    <property type="match status" value="1"/>
</dbReference>
<dbReference type="PROSITE" id="PS51044">
    <property type="entry name" value="ZF_SP_RING"/>
    <property type="match status" value="1"/>
</dbReference>
<name>A0A7H8QIV2_TALRU</name>
<evidence type="ECO:0000313" key="7">
    <source>
        <dbReference type="EMBL" id="QKX53572.1"/>
    </source>
</evidence>
<keyword evidence="1" id="KW-0479">Metal-binding</keyword>
<keyword evidence="8" id="KW-1185">Reference proteome</keyword>
<feature type="domain" description="SP-RING-type" evidence="6">
    <location>
        <begin position="958"/>
        <end position="1049"/>
    </location>
</feature>
<dbReference type="GeneID" id="55988164"/>
<accession>A0A7H8QIV2</accession>
<gene>
    <name evidence="7" type="ORF">TRUGW13939_00651</name>
</gene>
<evidence type="ECO:0000313" key="8">
    <source>
        <dbReference type="Proteomes" id="UP000509510"/>
    </source>
</evidence>
<keyword evidence="2 4" id="KW-0863">Zinc-finger</keyword>